<dbReference type="OrthoDB" id="413350at2759"/>
<proteinExistence type="predicted"/>
<organism evidence="1 2">
    <name type="scientific">Symbiodinium pilosum</name>
    <name type="common">Dinoflagellate</name>
    <dbReference type="NCBI Taxonomy" id="2952"/>
    <lineage>
        <taxon>Eukaryota</taxon>
        <taxon>Sar</taxon>
        <taxon>Alveolata</taxon>
        <taxon>Dinophyceae</taxon>
        <taxon>Suessiales</taxon>
        <taxon>Symbiodiniaceae</taxon>
        <taxon>Symbiodinium</taxon>
    </lineage>
</organism>
<dbReference type="Proteomes" id="UP000649617">
    <property type="component" value="Unassembled WGS sequence"/>
</dbReference>
<sequence>MLYHRFAVSGLASPDLQLVEGTIDRIKSSWSNGQKTVCNRTGQLPIWYMMPLDTEKAFKEMGVTAQ</sequence>
<dbReference type="AlphaFoldDB" id="A0A812YLF9"/>
<accession>A0A812YLF9</accession>
<evidence type="ECO:0000313" key="2">
    <source>
        <dbReference type="Proteomes" id="UP000649617"/>
    </source>
</evidence>
<evidence type="ECO:0000313" key="1">
    <source>
        <dbReference type="EMBL" id="CAE7776002.1"/>
    </source>
</evidence>
<protein>
    <submittedName>
        <fullName evidence="1">Uncharacterized protein</fullName>
    </submittedName>
</protein>
<feature type="non-terminal residue" evidence="1">
    <location>
        <position position="1"/>
    </location>
</feature>
<name>A0A812YLF9_SYMPI</name>
<keyword evidence="2" id="KW-1185">Reference proteome</keyword>
<dbReference type="EMBL" id="CAJNIZ010047793">
    <property type="protein sequence ID" value="CAE7776002.1"/>
    <property type="molecule type" value="Genomic_DNA"/>
</dbReference>
<gene>
    <name evidence="1" type="ORF">SPIL2461_LOCUS22971</name>
</gene>
<comment type="caution">
    <text evidence="1">The sequence shown here is derived from an EMBL/GenBank/DDBJ whole genome shotgun (WGS) entry which is preliminary data.</text>
</comment>
<reference evidence="1" key="1">
    <citation type="submission" date="2021-02" db="EMBL/GenBank/DDBJ databases">
        <authorList>
            <person name="Dougan E. K."/>
            <person name="Rhodes N."/>
            <person name="Thang M."/>
            <person name="Chan C."/>
        </authorList>
    </citation>
    <scope>NUCLEOTIDE SEQUENCE</scope>
</reference>